<evidence type="ECO:0000313" key="4">
    <source>
        <dbReference type="Proteomes" id="UP001196509"/>
    </source>
</evidence>
<feature type="compositionally biased region" description="Low complexity" evidence="1">
    <location>
        <begin position="209"/>
        <end position="221"/>
    </location>
</feature>
<dbReference type="AlphaFoldDB" id="A0AAE2ZR97"/>
<feature type="transmembrane region" description="Helical" evidence="2">
    <location>
        <begin position="20"/>
        <end position="43"/>
    </location>
</feature>
<dbReference type="InterPro" id="IPR009273">
    <property type="entry name" value="DUF930"/>
</dbReference>
<accession>A0AAE2ZR97</accession>
<protein>
    <submittedName>
        <fullName evidence="3">DUF930 domain-containing protein</fullName>
    </submittedName>
</protein>
<feature type="region of interest" description="Disordered" evidence="1">
    <location>
        <begin position="208"/>
        <end position="234"/>
    </location>
</feature>
<dbReference type="EMBL" id="JAICBX010000004">
    <property type="protein sequence ID" value="MBW8639490.1"/>
    <property type="molecule type" value="Genomic_DNA"/>
</dbReference>
<name>A0AAE2ZR97_9HYPH</name>
<reference evidence="3" key="1">
    <citation type="submission" date="2021-08" db="EMBL/GenBank/DDBJ databases">
        <title>Hoeflea bacterium WL0058 sp. nov., isolated from the sediment.</title>
        <authorList>
            <person name="Wang L."/>
            <person name="Zhang D."/>
        </authorList>
    </citation>
    <scope>NUCLEOTIDE SEQUENCE</scope>
    <source>
        <strain evidence="3">WL0058</strain>
    </source>
</reference>
<dbReference type="RefSeq" id="WP_220230218.1">
    <property type="nucleotide sequence ID" value="NZ_JAICBX010000004.1"/>
</dbReference>
<keyword evidence="2" id="KW-1133">Transmembrane helix</keyword>
<evidence type="ECO:0000256" key="2">
    <source>
        <dbReference type="SAM" id="Phobius"/>
    </source>
</evidence>
<feature type="region of interest" description="Disordered" evidence="1">
    <location>
        <begin position="65"/>
        <end position="177"/>
    </location>
</feature>
<gene>
    <name evidence="3" type="ORF">K1W69_20015</name>
</gene>
<evidence type="ECO:0000256" key="1">
    <source>
        <dbReference type="SAM" id="MobiDB-lite"/>
    </source>
</evidence>
<keyword evidence="4" id="KW-1185">Reference proteome</keyword>
<proteinExistence type="predicted"/>
<keyword evidence="2" id="KW-0812">Transmembrane</keyword>
<keyword evidence="2" id="KW-0472">Membrane</keyword>
<sequence length="350" mass="37772">MEVTNEIPDAPVTGAARSRWFYGAVAISLLVHVVLAIVVLQLIHREHDPEIEAVMVDLVPPPQAEAEEPELELPEDFTAEAPPPEPAPPAVEEVDEEQEMAQSAQSMPVLKPVTEFGETDSGPLINRDGVAKQQQGEPEADTGASEMDGPAETQTAASETSDEAVDSPKEQAMDLPELSEPVAEPELAADSGDAVERIIAEEQRLALVAPEAETAPQTATASGDAAGTPDDLPHAEELYSDTMLESPRVQTAMNGMSRSERANLLCVTEMRGQLMASSPPYPPEMLPSFNLPQGTVLAPDQAAFRSQGQWYDFAFRCEVNEEVTKVVNFSYRVGAPIPRDQWSARGFPSF</sequence>
<organism evidence="3 4">
    <name type="scientific">Flavimaribacter sediminis</name>
    <dbReference type="NCBI Taxonomy" id="2865987"/>
    <lineage>
        <taxon>Bacteria</taxon>
        <taxon>Pseudomonadati</taxon>
        <taxon>Pseudomonadota</taxon>
        <taxon>Alphaproteobacteria</taxon>
        <taxon>Hyphomicrobiales</taxon>
        <taxon>Rhizobiaceae</taxon>
        <taxon>Flavimaribacter</taxon>
    </lineage>
</organism>
<feature type="compositionally biased region" description="Acidic residues" evidence="1">
    <location>
        <begin position="65"/>
        <end position="78"/>
    </location>
</feature>
<evidence type="ECO:0000313" key="3">
    <source>
        <dbReference type="EMBL" id="MBW8639490.1"/>
    </source>
</evidence>
<comment type="caution">
    <text evidence="3">The sequence shown here is derived from an EMBL/GenBank/DDBJ whole genome shotgun (WGS) entry which is preliminary data.</text>
</comment>
<dbReference type="Proteomes" id="UP001196509">
    <property type="component" value="Unassembled WGS sequence"/>
</dbReference>
<dbReference type="Pfam" id="PF06059">
    <property type="entry name" value="DUF930"/>
    <property type="match status" value="1"/>
</dbReference>